<evidence type="ECO:0000256" key="1">
    <source>
        <dbReference type="ARBA" id="ARBA00004651"/>
    </source>
</evidence>
<feature type="transmembrane region" description="Helical" evidence="8">
    <location>
        <begin position="203"/>
        <end position="223"/>
    </location>
</feature>
<name>A1ZDW3_MICM2</name>
<evidence type="ECO:0000256" key="2">
    <source>
        <dbReference type="ARBA" id="ARBA00022475"/>
    </source>
</evidence>
<evidence type="ECO:0000259" key="9">
    <source>
        <dbReference type="Pfam" id="PF13231"/>
    </source>
</evidence>
<feature type="transmembrane region" description="Helical" evidence="8">
    <location>
        <begin position="256"/>
        <end position="273"/>
    </location>
</feature>
<dbReference type="EMBL" id="AAWS01000003">
    <property type="protein sequence ID" value="EAY31271.1"/>
    <property type="molecule type" value="Genomic_DNA"/>
</dbReference>
<keyword evidence="6 8" id="KW-1133">Transmembrane helix</keyword>
<dbReference type="PANTHER" id="PTHR33908:SF11">
    <property type="entry name" value="MEMBRANE PROTEIN"/>
    <property type="match status" value="1"/>
</dbReference>
<evidence type="ECO:0000256" key="5">
    <source>
        <dbReference type="ARBA" id="ARBA00022692"/>
    </source>
</evidence>
<protein>
    <submittedName>
        <fullName evidence="10">Membrane protein, putative</fullName>
    </submittedName>
</protein>
<evidence type="ECO:0000256" key="3">
    <source>
        <dbReference type="ARBA" id="ARBA00022676"/>
    </source>
</evidence>
<dbReference type="PANTHER" id="PTHR33908">
    <property type="entry name" value="MANNOSYLTRANSFERASE YKCB-RELATED"/>
    <property type="match status" value="1"/>
</dbReference>
<reference evidence="10 11" key="1">
    <citation type="submission" date="2007-01" db="EMBL/GenBank/DDBJ databases">
        <authorList>
            <person name="Haygood M."/>
            <person name="Podell S."/>
            <person name="Anderson C."/>
            <person name="Hopkinson B."/>
            <person name="Roe K."/>
            <person name="Barbeau K."/>
            <person name="Gaasterland T."/>
            <person name="Ferriera S."/>
            <person name="Johnson J."/>
            <person name="Kravitz S."/>
            <person name="Beeson K."/>
            <person name="Sutton G."/>
            <person name="Rogers Y.-H."/>
            <person name="Friedman R."/>
            <person name="Frazier M."/>
            <person name="Venter J.C."/>
        </authorList>
    </citation>
    <scope>NUCLEOTIDE SEQUENCE [LARGE SCALE GENOMIC DNA]</scope>
    <source>
        <strain evidence="10 11">ATCC 23134</strain>
    </source>
</reference>
<dbReference type="InterPro" id="IPR038731">
    <property type="entry name" value="RgtA/B/C-like"/>
</dbReference>
<feature type="transmembrane region" description="Helical" evidence="8">
    <location>
        <begin position="280"/>
        <end position="299"/>
    </location>
</feature>
<feature type="transmembrane region" description="Helical" evidence="8">
    <location>
        <begin position="161"/>
        <end position="191"/>
    </location>
</feature>
<dbReference type="Proteomes" id="UP000004095">
    <property type="component" value="Unassembled WGS sequence"/>
</dbReference>
<evidence type="ECO:0000256" key="4">
    <source>
        <dbReference type="ARBA" id="ARBA00022679"/>
    </source>
</evidence>
<keyword evidence="4" id="KW-0808">Transferase</keyword>
<comment type="subcellular location">
    <subcellularLocation>
        <location evidence="1">Cell membrane</location>
        <topology evidence="1">Multi-pass membrane protein</topology>
    </subcellularLocation>
</comment>
<keyword evidence="5 8" id="KW-0812">Transmembrane</keyword>
<keyword evidence="2" id="KW-1003">Cell membrane</keyword>
<sequence length="518" mass="59032">MKNNLKITLDQSPKNAWWWVLIALFAVKLFIHLWAGNQYGFHRDELLYLVQGHHLSFGYMEVPPVTAWLGRLARTIGGDSLLAMRTLTALAGLCTLWLTVQFVRKLGGSLFAQVLAVVCILASPAFYRHHTLFQPVVFDQLCWLLVYYFLLHYLLSHQPRYLLWMGAAAGVGMLTKYNMLFCVGGIVLAMFATNHRKLIASPWVWAALGVSGVILLPNIFWQYQHDFPVMDHFKGLYKKQLQGMTAGDFLLAQLRMHQYITAPVWLLGLWYFLQQKSLRWLGGAYLATLGLFIIAQGQAYYFNGVYPLMFAGGAVFIAQQIEKNKAKLLIRPVLALVIFTLGMVVMPYGTPFLTIDQLIKYTQALDINPITPLPNGRVQNLTSDYADMFGWREQVKVVADTYTKLSKTEQEHCLIWGENYGEAGALHYLGKPYGLPPAISVHGSFYLWGAGNPNAQLAITVGLSPKDMRDLFEEVTLIQRFKHPYAIDEEHNIPILLCRRPKQPLGTYWKKWRKYVFS</sequence>
<dbReference type="GO" id="GO:0009103">
    <property type="term" value="P:lipopolysaccharide biosynthetic process"/>
    <property type="evidence" value="ECO:0007669"/>
    <property type="project" value="UniProtKB-ARBA"/>
</dbReference>
<dbReference type="GO" id="GO:0016763">
    <property type="term" value="F:pentosyltransferase activity"/>
    <property type="evidence" value="ECO:0007669"/>
    <property type="project" value="TreeGrafter"/>
</dbReference>
<feature type="domain" description="Glycosyltransferase RgtA/B/C/D-like" evidence="9">
    <location>
        <begin position="62"/>
        <end position="221"/>
    </location>
</feature>
<dbReference type="RefSeq" id="WP_002693826.1">
    <property type="nucleotide sequence ID" value="NZ_AAWS01000003.1"/>
</dbReference>
<keyword evidence="11" id="KW-1185">Reference proteome</keyword>
<keyword evidence="3" id="KW-0328">Glycosyltransferase</keyword>
<proteinExistence type="predicted"/>
<gene>
    <name evidence="10" type="ORF">M23134_04104</name>
</gene>
<dbReference type="AlphaFoldDB" id="A1ZDW3"/>
<feature type="transmembrane region" description="Helical" evidence="8">
    <location>
        <begin position="328"/>
        <end position="349"/>
    </location>
</feature>
<feature type="transmembrane region" description="Helical" evidence="8">
    <location>
        <begin position="81"/>
        <end position="100"/>
    </location>
</feature>
<feature type="transmembrane region" description="Helical" evidence="8">
    <location>
        <begin position="136"/>
        <end position="155"/>
    </location>
</feature>
<evidence type="ECO:0000256" key="8">
    <source>
        <dbReference type="SAM" id="Phobius"/>
    </source>
</evidence>
<dbReference type="GO" id="GO:0005886">
    <property type="term" value="C:plasma membrane"/>
    <property type="evidence" value="ECO:0007669"/>
    <property type="project" value="UniProtKB-SubCell"/>
</dbReference>
<evidence type="ECO:0000313" key="11">
    <source>
        <dbReference type="Proteomes" id="UP000004095"/>
    </source>
</evidence>
<dbReference type="eggNOG" id="COG1807">
    <property type="taxonomic scope" value="Bacteria"/>
</dbReference>
<dbReference type="OrthoDB" id="9813729at2"/>
<dbReference type="Pfam" id="PF13231">
    <property type="entry name" value="PMT_2"/>
    <property type="match status" value="1"/>
</dbReference>
<evidence type="ECO:0000256" key="6">
    <source>
        <dbReference type="ARBA" id="ARBA00022989"/>
    </source>
</evidence>
<feature type="transmembrane region" description="Helical" evidence="8">
    <location>
        <begin position="16"/>
        <end position="35"/>
    </location>
</feature>
<keyword evidence="7 8" id="KW-0472">Membrane</keyword>
<evidence type="ECO:0000256" key="7">
    <source>
        <dbReference type="ARBA" id="ARBA00023136"/>
    </source>
</evidence>
<comment type="caution">
    <text evidence="10">The sequence shown here is derived from an EMBL/GenBank/DDBJ whole genome shotgun (WGS) entry which is preliminary data.</text>
</comment>
<dbReference type="InterPro" id="IPR050297">
    <property type="entry name" value="LipidA_mod_glycosyltrf_83"/>
</dbReference>
<feature type="transmembrane region" description="Helical" evidence="8">
    <location>
        <begin position="106"/>
        <end position="127"/>
    </location>
</feature>
<evidence type="ECO:0000313" key="10">
    <source>
        <dbReference type="EMBL" id="EAY31271.1"/>
    </source>
</evidence>
<organism evidence="10 11">
    <name type="scientific">Microscilla marina ATCC 23134</name>
    <dbReference type="NCBI Taxonomy" id="313606"/>
    <lineage>
        <taxon>Bacteria</taxon>
        <taxon>Pseudomonadati</taxon>
        <taxon>Bacteroidota</taxon>
        <taxon>Cytophagia</taxon>
        <taxon>Cytophagales</taxon>
        <taxon>Microscillaceae</taxon>
        <taxon>Microscilla</taxon>
    </lineage>
</organism>
<accession>A1ZDW3</accession>